<organism evidence="1 2">
    <name type="scientific">Riccia fluitans</name>
    <dbReference type="NCBI Taxonomy" id="41844"/>
    <lineage>
        <taxon>Eukaryota</taxon>
        <taxon>Viridiplantae</taxon>
        <taxon>Streptophyta</taxon>
        <taxon>Embryophyta</taxon>
        <taxon>Marchantiophyta</taxon>
        <taxon>Marchantiopsida</taxon>
        <taxon>Marchantiidae</taxon>
        <taxon>Marchantiales</taxon>
        <taxon>Ricciaceae</taxon>
        <taxon>Riccia</taxon>
    </lineage>
</organism>
<name>A0ABD1Z7T6_9MARC</name>
<dbReference type="EMBL" id="JBHFFA010000002">
    <property type="protein sequence ID" value="KAL2643518.1"/>
    <property type="molecule type" value="Genomic_DNA"/>
</dbReference>
<dbReference type="AlphaFoldDB" id="A0ABD1Z7T6"/>
<reference evidence="1 2" key="1">
    <citation type="submission" date="2024-09" db="EMBL/GenBank/DDBJ databases">
        <title>Chromosome-scale assembly of Riccia fluitans.</title>
        <authorList>
            <person name="Paukszto L."/>
            <person name="Sawicki J."/>
            <person name="Karawczyk K."/>
            <person name="Piernik-Szablinska J."/>
            <person name="Szczecinska M."/>
            <person name="Mazdziarz M."/>
        </authorList>
    </citation>
    <scope>NUCLEOTIDE SEQUENCE [LARGE SCALE GENOMIC DNA]</scope>
    <source>
        <strain evidence="1">Rf_01</strain>
        <tissue evidence="1">Aerial parts of the thallus</tissue>
    </source>
</reference>
<evidence type="ECO:0000313" key="2">
    <source>
        <dbReference type="Proteomes" id="UP001605036"/>
    </source>
</evidence>
<comment type="caution">
    <text evidence="1">The sequence shown here is derived from an EMBL/GenBank/DDBJ whole genome shotgun (WGS) entry which is preliminary data.</text>
</comment>
<gene>
    <name evidence="1" type="ORF">R1flu_011105</name>
</gene>
<dbReference type="Proteomes" id="UP001605036">
    <property type="component" value="Unassembled WGS sequence"/>
</dbReference>
<protein>
    <submittedName>
        <fullName evidence="1">Uncharacterized protein</fullName>
    </submittedName>
</protein>
<keyword evidence="2" id="KW-1185">Reference proteome</keyword>
<sequence length="106" mass="11490">MLAPLSFSLYVCPPAMIIAERNAAHSQLVCNSLPVVLTFPQVHGSSDLPSRSASLFHLEGFNFAALGEDSGAEECAVQLLQVYALSWKSRSERQLREGSGVLHSVF</sequence>
<evidence type="ECO:0000313" key="1">
    <source>
        <dbReference type="EMBL" id="KAL2643518.1"/>
    </source>
</evidence>
<accession>A0ABD1Z7T6</accession>
<proteinExistence type="predicted"/>